<evidence type="ECO:0000256" key="1">
    <source>
        <dbReference type="ARBA" id="ARBA00022801"/>
    </source>
</evidence>
<evidence type="ECO:0000313" key="4">
    <source>
        <dbReference type="EMBL" id="QWZ07061.1"/>
    </source>
</evidence>
<dbReference type="GO" id="GO:0016791">
    <property type="term" value="F:phosphatase activity"/>
    <property type="evidence" value="ECO:0007669"/>
    <property type="project" value="TreeGrafter"/>
</dbReference>
<evidence type="ECO:0000259" key="3">
    <source>
        <dbReference type="SMART" id="SM00331"/>
    </source>
</evidence>
<accession>A0A975SWB1</accession>
<dbReference type="Proteomes" id="UP000683575">
    <property type="component" value="Chromosome"/>
</dbReference>
<dbReference type="SMART" id="SM00331">
    <property type="entry name" value="PP2C_SIG"/>
    <property type="match status" value="1"/>
</dbReference>
<organism evidence="4 5">
    <name type="scientific">Nocardioides panacis</name>
    <dbReference type="NCBI Taxonomy" id="2849501"/>
    <lineage>
        <taxon>Bacteria</taxon>
        <taxon>Bacillati</taxon>
        <taxon>Actinomycetota</taxon>
        <taxon>Actinomycetes</taxon>
        <taxon>Propionibacteriales</taxon>
        <taxon>Nocardioidaceae</taxon>
        <taxon>Nocardioides</taxon>
    </lineage>
</organism>
<keyword evidence="1" id="KW-0378">Hydrolase</keyword>
<dbReference type="KEGG" id="nps:KRR39_16340"/>
<dbReference type="InterPro" id="IPR052016">
    <property type="entry name" value="Bact_Sigma-Reg"/>
</dbReference>
<evidence type="ECO:0000256" key="2">
    <source>
        <dbReference type="SAM" id="MobiDB-lite"/>
    </source>
</evidence>
<gene>
    <name evidence="4" type="ORF">KRR39_16340</name>
</gene>
<proteinExistence type="predicted"/>
<keyword evidence="5" id="KW-1185">Reference proteome</keyword>
<dbReference type="AlphaFoldDB" id="A0A975SWB1"/>
<dbReference type="PANTHER" id="PTHR43156:SF2">
    <property type="entry name" value="STAGE II SPORULATION PROTEIN E"/>
    <property type="match status" value="1"/>
</dbReference>
<feature type="domain" description="PPM-type phosphatase" evidence="3">
    <location>
        <begin position="9"/>
        <end position="225"/>
    </location>
</feature>
<reference evidence="4" key="1">
    <citation type="submission" date="2021-06" db="EMBL/GenBank/DDBJ databases">
        <title>Complete genome sequence of Nocardioides sp. G188.</title>
        <authorList>
            <person name="Im W.-T."/>
        </authorList>
    </citation>
    <scope>NUCLEOTIDE SEQUENCE</scope>
    <source>
        <strain evidence="4">G188</strain>
    </source>
</reference>
<dbReference type="PANTHER" id="PTHR43156">
    <property type="entry name" value="STAGE II SPORULATION PROTEIN E-RELATED"/>
    <property type="match status" value="1"/>
</dbReference>
<feature type="compositionally biased region" description="Pro residues" evidence="2">
    <location>
        <begin position="227"/>
        <end position="236"/>
    </location>
</feature>
<dbReference type="RefSeq" id="WP_216938572.1">
    <property type="nucleotide sequence ID" value="NZ_CP077062.1"/>
</dbReference>
<evidence type="ECO:0000313" key="5">
    <source>
        <dbReference type="Proteomes" id="UP000683575"/>
    </source>
</evidence>
<protein>
    <submittedName>
        <fullName evidence="4">Serine/threonine-protein phosphatase</fullName>
    </submittedName>
</protein>
<dbReference type="EMBL" id="CP077062">
    <property type="protein sequence ID" value="QWZ07061.1"/>
    <property type="molecule type" value="Genomic_DNA"/>
</dbReference>
<dbReference type="InterPro" id="IPR001932">
    <property type="entry name" value="PPM-type_phosphatase-like_dom"/>
</dbReference>
<feature type="region of interest" description="Disordered" evidence="2">
    <location>
        <begin position="227"/>
        <end position="246"/>
    </location>
</feature>
<sequence length="246" mass="25809">MIPPSPPSLPGLDVSAAYRPAGDGEEVGGDFYDIFQIASGDWVVAIGDVCGKGVEAAVVTALVRYSLRALSVQQEQPSEVLHALNDILVGQGTDRFCTVVLVRLRLDEEGWLATFASGGHPLPLHVSAAGVVRTVGETGSLIGVLAAITAQDSEVRLVPGDVLVMYTDGVTEGRHGAEFYGDERLEDAVRTHRGTSRPAERILGDVLDFQAGTARDDIAVVAVRVPPLPSVPPQSSPPARTNGVSP</sequence>
<name>A0A975SWB1_9ACTN</name>
<dbReference type="Pfam" id="PF07228">
    <property type="entry name" value="SpoIIE"/>
    <property type="match status" value="1"/>
</dbReference>